<evidence type="ECO:0000313" key="3">
    <source>
        <dbReference type="EMBL" id="KAK4504874.1"/>
    </source>
</evidence>
<keyword evidence="4" id="KW-1185">Reference proteome</keyword>
<accession>A0ABR0ETB5</accession>
<gene>
    <name evidence="3" type="ORF">PRZ48_002837</name>
</gene>
<evidence type="ECO:0000256" key="1">
    <source>
        <dbReference type="SAM" id="Coils"/>
    </source>
</evidence>
<feature type="region of interest" description="Disordered" evidence="2">
    <location>
        <begin position="1"/>
        <end position="27"/>
    </location>
</feature>
<organism evidence="3 4">
    <name type="scientific">Zasmidium cellare</name>
    <name type="common">Wine cellar mold</name>
    <name type="synonym">Racodium cellare</name>
    <dbReference type="NCBI Taxonomy" id="395010"/>
    <lineage>
        <taxon>Eukaryota</taxon>
        <taxon>Fungi</taxon>
        <taxon>Dikarya</taxon>
        <taxon>Ascomycota</taxon>
        <taxon>Pezizomycotina</taxon>
        <taxon>Dothideomycetes</taxon>
        <taxon>Dothideomycetidae</taxon>
        <taxon>Mycosphaerellales</taxon>
        <taxon>Mycosphaerellaceae</taxon>
        <taxon>Zasmidium</taxon>
    </lineage>
</organism>
<proteinExistence type="predicted"/>
<evidence type="ECO:0000313" key="4">
    <source>
        <dbReference type="Proteomes" id="UP001305779"/>
    </source>
</evidence>
<keyword evidence="1" id="KW-0175">Coiled coil</keyword>
<feature type="coiled-coil region" evidence="1">
    <location>
        <begin position="29"/>
        <end position="120"/>
    </location>
</feature>
<reference evidence="3 4" key="1">
    <citation type="journal article" date="2023" name="G3 (Bethesda)">
        <title>A chromosome-level genome assembly of Zasmidium syzygii isolated from banana leaves.</title>
        <authorList>
            <person name="van Westerhoven A.C."/>
            <person name="Mehrabi R."/>
            <person name="Talebi R."/>
            <person name="Steentjes M.B.F."/>
            <person name="Corcolon B."/>
            <person name="Chong P.A."/>
            <person name="Kema G.H.J."/>
            <person name="Seidl M.F."/>
        </authorList>
    </citation>
    <scope>NUCLEOTIDE SEQUENCE [LARGE SCALE GENOMIC DNA]</scope>
    <source>
        <strain evidence="3 4">P124</strain>
    </source>
</reference>
<dbReference type="Proteomes" id="UP001305779">
    <property type="component" value="Unassembled WGS sequence"/>
</dbReference>
<name>A0ABR0ETB5_ZASCE</name>
<sequence>MRPKRPAKDATANQPASKKPKTNPSLPALEAIEETLKKLKANLFDAKKQYQATDTQQAEEHEKELAAKDAEIEKLKGELEASKCQTHIAVTLREGAERLSAEAQAAEEQAKEDLKQQRLEEARLGVPRRKVVEAAQQVQEMLAGMGLQNMGAWGEALQKMDKALRKLHQVERDVEEE</sequence>
<protein>
    <submittedName>
        <fullName evidence="3">Uncharacterized protein</fullName>
    </submittedName>
</protein>
<comment type="caution">
    <text evidence="3">The sequence shown here is derived from an EMBL/GenBank/DDBJ whole genome shotgun (WGS) entry which is preliminary data.</text>
</comment>
<dbReference type="EMBL" id="JAXOVC010000002">
    <property type="protein sequence ID" value="KAK4504874.1"/>
    <property type="molecule type" value="Genomic_DNA"/>
</dbReference>
<evidence type="ECO:0000256" key="2">
    <source>
        <dbReference type="SAM" id="MobiDB-lite"/>
    </source>
</evidence>